<feature type="domain" description="Glycosyltransferase 2-like" evidence="5">
    <location>
        <begin position="41"/>
        <end position="205"/>
    </location>
</feature>
<dbReference type="PANTHER" id="PTHR43630:SF1">
    <property type="entry name" value="POLY-BETA-1,6-N-ACETYL-D-GLUCOSAMINE SYNTHASE"/>
    <property type="match status" value="1"/>
</dbReference>
<dbReference type="AlphaFoldDB" id="A0A1M6AB83"/>
<dbReference type="RefSeq" id="WP_073307580.1">
    <property type="nucleotide sequence ID" value="NZ_FQZI01000001.1"/>
</dbReference>
<sequence>METGIIIITIYYVLNILWLIYGFAKVKTFIPKESTPSNQFTIVIPFRNEAQNLPKLMQSIEKLDYPYNLFRVILVDDDSTDKFQISDFRFQIFVLKNIRKTNSPKKDAINTAIKNAETDWIITTDADCIIPKNWLKTFDAFIKEHDPKMIASGVYYQTGNSVIDEFQQLDLMSLQGTTIGSFGNQQPFICNGANFAYQKDFFEELNGFEGNDTIASGDDVFLLQKALNYQSENVHFVKSNETLVLTQTEKSWLSLFHQRVRWASKTGSYSGVYSKQLGLCVFLMNLTCIISILLWLTNFIALEVIISVMILKFIVDYILIRNTSNFFKVNLNHFFLSSLIYPFFSSAVVFYSFFGNYKWKGRTFKK</sequence>
<dbReference type="SUPFAM" id="SSF53448">
    <property type="entry name" value="Nucleotide-diphospho-sugar transferases"/>
    <property type="match status" value="1"/>
</dbReference>
<keyword evidence="4" id="KW-0472">Membrane</keyword>
<dbReference type="Proteomes" id="UP000184488">
    <property type="component" value="Unassembled WGS sequence"/>
</dbReference>
<dbReference type="Gene3D" id="3.90.550.10">
    <property type="entry name" value="Spore Coat Polysaccharide Biosynthesis Protein SpsA, Chain A"/>
    <property type="match status" value="1"/>
</dbReference>
<organism evidence="6 7">
    <name type="scientific">Flavobacterium terrae</name>
    <dbReference type="NCBI Taxonomy" id="415425"/>
    <lineage>
        <taxon>Bacteria</taxon>
        <taxon>Pseudomonadati</taxon>
        <taxon>Bacteroidota</taxon>
        <taxon>Flavobacteriia</taxon>
        <taxon>Flavobacteriales</taxon>
        <taxon>Flavobacteriaceae</taxon>
        <taxon>Flavobacterium</taxon>
    </lineage>
</organism>
<feature type="transmembrane region" description="Helical" evidence="4">
    <location>
        <begin position="300"/>
        <end position="319"/>
    </location>
</feature>
<feature type="transmembrane region" description="Helical" evidence="4">
    <location>
        <begin position="331"/>
        <end position="354"/>
    </location>
</feature>
<dbReference type="InterPro" id="IPR001173">
    <property type="entry name" value="Glyco_trans_2-like"/>
</dbReference>
<dbReference type="EMBL" id="FQZI01000001">
    <property type="protein sequence ID" value="SHI33750.1"/>
    <property type="molecule type" value="Genomic_DNA"/>
</dbReference>
<keyword evidence="7" id="KW-1185">Reference proteome</keyword>
<dbReference type="STRING" id="415425.SAMN05444363_0120"/>
<comment type="similarity">
    <text evidence="1">Belongs to the glycosyltransferase 2 family.</text>
</comment>
<dbReference type="InterPro" id="IPR029044">
    <property type="entry name" value="Nucleotide-diphossugar_trans"/>
</dbReference>
<dbReference type="Pfam" id="PF00535">
    <property type="entry name" value="Glycos_transf_2"/>
    <property type="match status" value="1"/>
</dbReference>
<dbReference type="CDD" id="cd04192">
    <property type="entry name" value="GT_2_like_e"/>
    <property type="match status" value="1"/>
</dbReference>
<protein>
    <submittedName>
        <fullName evidence="6">Glycosyltransferase, catalytic subunit of cellulose synthase and poly-beta-1,6-N-acetylglucosamine synthase</fullName>
    </submittedName>
</protein>
<reference evidence="7" key="1">
    <citation type="submission" date="2016-11" db="EMBL/GenBank/DDBJ databases">
        <authorList>
            <person name="Varghese N."/>
            <person name="Submissions S."/>
        </authorList>
    </citation>
    <scope>NUCLEOTIDE SEQUENCE [LARGE SCALE GENOMIC DNA]</scope>
    <source>
        <strain evidence="7">DSM 18829</strain>
    </source>
</reference>
<dbReference type="OrthoDB" id="9805625at2"/>
<keyword evidence="4" id="KW-1133">Transmembrane helix</keyword>
<keyword evidence="3 6" id="KW-0808">Transferase</keyword>
<evidence type="ECO:0000256" key="4">
    <source>
        <dbReference type="SAM" id="Phobius"/>
    </source>
</evidence>
<evidence type="ECO:0000256" key="1">
    <source>
        <dbReference type="ARBA" id="ARBA00006739"/>
    </source>
</evidence>
<proteinExistence type="inferred from homology"/>
<keyword evidence="2" id="KW-0328">Glycosyltransferase</keyword>
<evidence type="ECO:0000259" key="5">
    <source>
        <dbReference type="Pfam" id="PF00535"/>
    </source>
</evidence>
<dbReference type="GO" id="GO:0016757">
    <property type="term" value="F:glycosyltransferase activity"/>
    <property type="evidence" value="ECO:0007669"/>
    <property type="project" value="UniProtKB-KW"/>
</dbReference>
<dbReference type="PANTHER" id="PTHR43630">
    <property type="entry name" value="POLY-BETA-1,6-N-ACETYL-D-GLUCOSAMINE SYNTHASE"/>
    <property type="match status" value="1"/>
</dbReference>
<keyword evidence="4" id="KW-0812">Transmembrane</keyword>
<accession>A0A1M6AB83</accession>
<gene>
    <name evidence="6" type="ORF">SAMN05444363_0120</name>
</gene>
<name>A0A1M6AB83_9FLAO</name>
<evidence type="ECO:0000313" key="6">
    <source>
        <dbReference type="EMBL" id="SHI33750.1"/>
    </source>
</evidence>
<evidence type="ECO:0000256" key="2">
    <source>
        <dbReference type="ARBA" id="ARBA00022676"/>
    </source>
</evidence>
<evidence type="ECO:0000313" key="7">
    <source>
        <dbReference type="Proteomes" id="UP000184488"/>
    </source>
</evidence>
<feature type="transmembrane region" description="Helical" evidence="4">
    <location>
        <begin position="6"/>
        <end position="24"/>
    </location>
</feature>
<evidence type="ECO:0000256" key="3">
    <source>
        <dbReference type="ARBA" id="ARBA00022679"/>
    </source>
</evidence>